<comment type="similarity">
    <text evidence="1 8">Belongs to the pancreatic ribonuclease family.</text>
</comment>
<evidence type="ECO:0000256" key="8">
    <source>
        <dbReference type="RuleBase" id="RU000651"/>
    </source>
</evidence>
<dbReference type="GO" id="GO:0050830">
    <property type="term" value="P:defense response to Gram-positive bacterium"/>
    <property type="evidence" value="ECO:0007669"/>
    <property type="project" value="TreeGrafter"/>
</dbReference>
<dbReference type="Gene3D" id="3.10.130.10">
    <property type="entry name" value="Ribonuclease A-like domain"/>
    <property type="match status" value="1"/>
</dbReference>
<evidence type="ECO:0000256" key="2">
    <source>
        <dbReference type="ARBA" id="ARBA00022722"/>
    </source>
</evidence>
<feature type="signal peptide" evidence="8">
    <location>
        <begin position="1"/>
        <end position="24"/>
    </location>
</feature>
<gene>
    <name evidence="10" type="primary">RAF1</name>
</gene>
<keyword evidence="4 8" id="KW-0255">Endonuclease</keyword>
<dbReference type="GO" id="GO:0002227">
    <property type="term" value="P:innate immune response in mucosa"/>
    <property type="evidence" value="ECO:0007669"/>
    <property type="project" value="TreeGrafter"/>
</dbReference>
<dbReference type="PROSITE" id="PS00127">
    <property type="entry name" value="RNASE_PANCREATIC"/>
    <property type="match status" value="1"/>
</dbReference>
<accession>W0UVH9</accession>
<dbReference type="EMBL" id="HG329002">
    <property type="protein sequence ID" value="CDG32078.1"/>
    <property type="molecule type" value="Genomic_DNA"/>
</dbReference>
<evidence type="ECO:0000313" key="10">
    <source>
        <dbReference type="EMBL" id="CDG32078.1"/>
    </source>
</evidence>
<keyword evidence="6" id="KW-1015">Disulfide bond</keyword>
<evidence type="ECO:0000259" key="9">
    <source>
        <dbReference type="SMART" id="SM00092"/>
    </source>
</evidence>
<dbReference type="GO" id="GO:0003676">
    <property type="term" value="F:nucleic acid binding"/>
    <property type="evidence" value="ECO:0007669"/>
    <property type="project" value="InterPro"/>
</dbReference>
<feature type="domain" description="Ribonuclease A-domain" evidence="9">
    <location>
        <begin position="31"/>
        <end position="159"/>
    </location>
</feature>
<feature type="chain" id="PRO_5007751511" evidence="8">
    <location>
        <begin position="25"/>
        <end position="159"/>
    </location>
</feature>
<dbReference type="AlphaFoldDB" id="W0UVH9"/>
<sequence length="159" mass="18344">MDSKLHNFQFQFLLLLWLWGVAFCTQTVPPNLTRAQWFAIQHIHPSRSIKCNSAMQMVNSYTGHCKGKNTFLHVPFPNAVSVCHTQSRRCLRSPRTNCHQSQVQVPLTDCDLTKSSRYYRNCKYKQTLKTKFFVIACDQRSPRDSPAYPVVPVHLDGTV</sequence>
<evidence type="ECO:0000256" key="5">
    <source>
        <dbReference type="ARBA" id="ARBA00022801"/>
    </source>
</evidence>
<dbReference type="CDD" id="cd06265">
    <property type="entry name" value="RNase_A_canonical"/>
    <property type="match status" value="1"/>
</dbReference>
<evidence type="ECO:0000256" key="7">
    <source>
        <dbReference type="ARBA" id="ARBA00023180"/>
    </source>
</evidence>
<evidence type="ECO:0000256" key="4">
    <source>
        <dbReference type="ARBA" id="ARBA00022759"/>
    </source>
</evidence>
<keyword evidence="3 8" id="KW-0732">Signal</keyword>
<dbReference type="InterPro" id="IPR023411">
    <property type="entry name" value="RNaseA_AS"/>
</dbReference>
<proteinExistence type="inferred from homology"/>
<keyword evidence="7" id="KW-0325">Glycoprotein</keyword>
<evidence type="ECO:0000256" key="3">
    <source>
        <dbReference type="ARBA" id="ARBA00022729"/>
    </source>
</evidence>
<dbReference type="SMART" id="SM00092">
    <property type="entry name" value="RNAse_Pc"/>
    <property type="match status" value="1"/>
</dbReference>
<keyword evidence="2 8" id="KW-0540">Nuclease</keyword>
<evidence type="ECO:0000256" key="6">
    <source>
        <dbReference type="ARBA" id="ARBA00023157"/>
    </source>
</evidence>
<dbReference type="GO" id="GO:0004519">
    <property type="term" value="F:endonuclease activity"/>
    <property type="evidence" value="ECO:0007669"/>
    <property type="project" value="UniProtKB-KW"/>
</dbReference>
<organism evidence="10">
    <name type="scientific">Ochotona princeps</name>
    <name type="common">Southern American pika</name>
    <dbReference type="NCBI Taxonomy" id="9978"/>
    <lineage>
        <taxon>Eukaryota</taxon>
        <taxon>Metazoa</taxon>
        <taxon>Chordata</taxon>
        <taxon>Craniata</taxon>
        <taxon>Vertebrata</taxon>
        <taxon>Euteleostomi</taxon>
        <taxon>Mammalia</taxon>
        <taxon>Eutheria</taxon>
        <taxon>Euarchontoglires</taxon>
        <taxon>Glires</taxon>
        <taxon>Lagomorpha</taxon>
        <taxon>Ochotonidae</taxon>
        <taxon>Ochotona</taxon>
    </lineage>
</organism>
<reference evidence="10" key="2">
    <citation type="journal article" date="2016" name="Data Brief">
        <title>Curated eutherian third party data gene data sets.</title>
        <authorList>
            <person name="Premzl M."/>
        </authorList>
    </citation>
    <scope>NUCLEOTIDE SEQUENCE</scope>
</reference>
<protein>
    <submittedName>
        <fullName evidence="10">Ribonuclease A F1</fullName>
    </submittedName>
</protein>
<dbReference type="GO" id="GO:0006935">
    <property type="term" value="P:chemotaxis"/>
    <property type="evidence" value="ECO:0007669"/>
    <property type="project" value="TreeGrafter"/>
</dbReference>
<dbReference type="InterPro" id="IPR001427">
    <property type="entry name" value="RNaseA"/>
</dbReference>
<dbReference type="PANTHER" id="PTHR11437:SF3">
    <property type="entry name" value="EOSINOPHIL CATIONIC PROTEIN"/>
    <property type="match status" value="1"/>
</dbReference>
<dbReference type="PRINTS" id="PR00794">
    <property type="entry name" value="RIBONUCLEASE"/>
</dbReference>
<name>W0UVH9_OCHPR</name>
<dbReference type="InterPro" id="IPR036816">
    <property type="entry name" value="RNaseA-like_dom_sf"/>
</dbReference>
<evidence type="ECO:0000256" key="1">
    <source>
        <dbReference type="ARBA" id="ARBA00005600"/>
    </source>
</evidence>
<dbReference type="InterPro" id="IPR023412">
    <property type="entry name" value="RNaseA_domain"/>
</dbReference>
<dbReference type="FunFam" id="3.10.130.10:FF:000001">
    <property type="entry name" value="Ribonuclease pancreatic"/>
    <property type="match status" value="1"/>
</dbReference>
<dbReference type="GO" id="GO:0005615">
    <property type="term" value="C:extracellular space"/>
    <property type="evidence" value="ECO:0007669"/>
    <property type="project" value="TreeGrafter"/>
</dbReference>
<dbReference type="PANTHER" id="PTHR11437">
    <property type="entry name" value="RIBONUCLEASE"/>
    <property type="match status" value="1"/>
</dbReference>
<dbReference type="SUPFAM" id="SSF54076">
    <property type="entry name" value="RNase A-like"/>
    <property type="match status" value="1"/>
</dbReference>
<reference evidence="10" key="3">
    <citation type="journal article" date="2019" name="Gene Rep">
        <title>Eutherian third-party data gene collections.</title>
        <authorList>
            <person name="Premzl M."/>
        </authorList>
    </citation>
    <scope>NUCLEOTIDE SEQUENCE</scope>
</reference>
<dbReference type="GO" id="GO:0016787">
    <property type="term" value="F:hydrolase activity"/>
    <property type="evidence" value="ECO:0007669"/>
    <property type="project" value="UniProtKB-KW"/>
</dbReference>
<dbReference type="GO" id="GO:0004540">
    <property type="term" value="F:RNA nuclease activity"/>
    <property type="evidence" value="ECO:0007669"/>
    <property type="project" value="TreeGrafter"/>
</dbReference>
<dbReference type="Pfam" id="PF00074">
    <property type="entry name" value="RnaseA"/>
    <property type="match status" value="1"/>
</dbReference>
<reference evidence="10" key="1">
    <citation type="journal article" date="2014" name="Mol. Genet. Genomics">
        <title>Comparative genomic analysis of eutherian ribonuclease A genes.</title>
        <authorList>
            <person name="Premzl M."/>
        </authorList>
    </citation>
    <scope>NUCLEOTIDE SEQUENCE</scope>
</reference>
<keyword evidence="5 8" id="KW-0378">Hydrolase</keyword>